<feature type="transmembrane region" description="Helical" evidence="1">
    <location>
        <begin position="340"/>
        <end position="360"/>
    </location>
</feature>
<keyword evidence="1" id="KW-0472">Membrane</keyword>
<organism evidence="3 4">
    <name type="scientific">Guptibacillus hwajinpoensis</name>
    <dbReference type="NCBI Taxonomy" id="208199"/>
    <lineage>
        <taxon>Bacteria</taxon>
        <taxon>Bacillati</taxon>
        <taxon>Bacillota</taxon>
        <taxon>Bacilli</taxon>
        <taxon>Bacillales</taxon>
        <taxon>Guptibacillaceae</taxon>
        <taxon>Guptibacillus</taxon>
    </lineage>
</organism>
<dbReference type="Proteomes" id="UP000447833">
    <property type="component" value="Unassembled WGS sequence"/>
</dbReference>
<protein>
    <submittedName>
        <fullName evidence="3">DUF418 domain-containing protein</fullName>
    </submittedName>
</protein>
<evidence type="ECO:0000313" key="4">
    <source>
        <dbReference type="Proteomes" id="UP000447833"/>
    </source>
</evidence>
<feature type="transmembrane region" description="Helical" evidence="1">
    <location>
        <begin position="96"/>
        <end position="117"/>
    </location>
</feature>
<comment type="caution">
    <text evidence="3">The sequence shown here is derived from an EMBL/GenBank/DDBJ whole genome shotgun (WGS) entry which is preliminary data.</text>
</comment>
<feature type="transmembrane region" description="Helical" evidence="1">
    <location>
        <begin position="24"/>
        <end position="44"/>
    </location>
</feature>
<dbReference type="EMBL" id="WMEY01000009">
    <property type="protein sequence ID" value="MYL65662.1"/>
    <property type="molecule type" value="Genomic_DNA"/>
</dbReference>
<feature type="transmembrane region" description="Helical" evidence="1">
    <location>
        <begin position="209"/>
        <end position="230"/>
    </location>
</feature>
<feature type="transmembrane region" description="Helical" evidence="1">
    <location>
        <begin position="277"/>
        <end position="297"/>
    </location>
</feature>
<dbReference type="PANTHER" id="PTHR30590">
    <property type="entry name" value="INNER MEMBRANE PROTEIN"/>
    <property type="match status" value="1"/>
</dbReference>
<accession>A0A845F3N9</accession>
<dbReference type="InterPro" id="IPR007349">
    <property type="entry name" value="DUF418"/>
</dbReference>
<dbReference type="AlphaFoldDB" id="A0A845F3N9"/>
<dbReference type="RefSeq" id="WP_160921223.1">
    <property type="nucleotide sequence ID" value="NZ_WMEY01000009.1"/>
</dbReference>
<keyword evidence="1" id="KW-0812">Transmembrane</keyword>
<feature type="domain" description="DUF418" evidence="2">
    <location>
        <begin position="230"/>
        <end position="378"/>
    </location>
</feature>
<feature type="transmembrane region" description="Helical" evidence="1">
    <location>
        <begin position="64"/>
        <end position="84"/>
    </location>
</feature>
<keyword evidence="1" id="KW-1133">Transmembrane helix</keyword>
<name>A0A845F3N9_9BACL</name>
<feature type="transmembrane region" description="Helical" evidence="1">
    <location>
        <begin position="242"/>
        <end position="265"/>
    </location>
</feature>
<dbReference type="InterPro" id="IPR052529">
    <property type="entry name" value="Bact_Transport_Assoc"/>
</dbReference>
<evidence type="ECO:0000256" key="1">
    <source>
        <dbReference type="SAM" id="Phobius"/>
    </source>
</evidence>
<proteinExistence type="predicted"/>
<feature type="transmembrane region" description="Helical" evidence="1">
    <location>
        <begin position="145"/>
        <end position="167"/>
    </location>
</feature>
<feature type="transmembrane region" description="Helical" evidence="1">
    <location>
        <begin position="309"/>
        <end position="328"/>
    </location>
</feature>
<evidence type="ECO:0000313" key="3">
    <source>
        <dbReference type="EMBL" id="MYL65662.1"/>
    </source>
</evidence>
<sequence>MTKLTAVPTPTNDRIQSIDAMRGLALLGIFFVNMIDFHSPWMYIDQLSYWGDQWNQFSMNVIDVLAQASFYPLFSFLFGYGFIILQNRLSARSTRFLPVIVRRLVFLFILGVMHFVLIWHGDILFTYSLCGFLLLLFIKLKGKHLLQIGIGMWLFYALIFFLLLLPFNGDEFTSHNPDAIQQSLLIYGSGSYMEILNQRVSDWTYVNGGINGVFLLFSVFPYFLIGAAFAKEGWFNGKQNNLLLVRKLFFIGAIGFFVKISPFLFDSYAFSHLQDSLGGPLVSLFYMSAIALIYYSGKTLKPLEWVGKMALTNYLFQSIVSTLIFYNYGLSLYGEVEVKTGNLILLGIFLFQIAFSRWWLLKYRYGPIEWVWRMVTYRRRFFLKRNQKKEVVYEKN</sequence>
<dbReference type="Pfam" id="PF04235">
    <property type="entry name" value="DUF418"/>
    <property type="match status" value="1"/>
</dbReference>
<reference evidence="3 4" key="1">
    <citation type="submission" date="2019-11" db="EMBL/GenBank/DDBJ databases">
        <title>Genome sequences of 17 halophilic strains isolated from different environments.</title>
        <authorList>
            <person name="Furrow R.E."/>
        </authorList>
    </citation>
    <scope>NUCLEOTIDE SEQUENCE [LARGE SCALE GENOMIC DNA]</scope>
    <source>
        <strain evidence="3 4">22506_14_FS</strain>
    </source>
</reference>
<gene>
    <name evidence="3" type="ORF">GLW07_20075</name>
</gene>
<dbReference type="PANTHER" id="PTHR30590:SF2">
    <property type="entry name" value="INNER MEMBRANE PROTEIN"/>
    <property type="match status" value="1"/>
</dbReference>
<feature type="transmembrane region" description="Helical" evidence="1">
    <location>
        <begin position="123"/>
        <end position="138"/>
    </location>
</feature>
<evidence type="ECO:0000259" key="2">
    <source>
        <dbReference type="Pfam" id="PF04235"/>
    </source>
</evidence>